<comment type="caution">
    <text evidence="3">The sequence shown here is derived from an EMBL/GenBank/DDBJ whole genome shotgun (WGS) entry which is preliminary data.</text>
</comment>
<dbReference type="InterPro" id="IPR053245">
    <property type="entry name" value="MitoProcess-Associated"/>
</dbReference>
<dbReference type="Proteomes" id="UP000295083">
    <property type="component" value="Unassembled WGS sequence"/>
</dbReference>
<gene>
    <name evidence="3" type="ORF">C8035_v010181</name>
</gene>
<dbReference type="EMBL" id="QAPG01000047">
    <property type="protein sequence ID" value="TDZ34929.1"/>
    <property type="molecule type" value="Genomic_DNA"/>
</dbReference>
<dbReference type="AlphaFoldDB" id="A0A4V3HSD0"/>
<sequence>MMKACRTAAQARASLTAGRCSPSARQPWRRHASGGPRRPDEKSALAKVAPLVLTAGAGGGLFYLDDYFNGPLKQWLSDDDTKQEPAQKKKQPKYQKAEIEFEKSRKQSAVREENRDLISSQHLQVKKSWEAPGVYAWGSNVGKVIDPQSNQSVVKLPKRIPYFDGQLLRDIKLTQEFGAAVTEKGDLVQWGLGYSKTDPSPVETLKGKDISKIAVSNDRIIALSNTGSVYSLPAARNDQDTGAKLQPQSSSSSWIPFWSSSGAEAVNFRILTPSSLSRGEKVVDVSSGLQHCLFLTSKGRVFSAAASTSEFPTKGQMGIPGLSWATRPQGPYDQPHEVAGLSGFKIAKIAAGDLHSVALDQDGKVFTFGDNTFGQLGIAADAGFQKLDVPSLLPTAKLYANSGLIPKITSVAAGGNNTFFTVDAAEAGNEPVAGDLAPARRMPRVTADLWACGQGVYGSLGTGKWTHVTPGPVKVKALSSLFEFDEDANCMAPIRLSNISVGSTHVSATMDNVTRTGAGQRGSLNDTNWGADVLFWGGNEHYQLGTGKRSNLNSPSYIGALDGGAGDALMGRGGEVHRFQLTPRQTVRLGEDGKGRKVSLEQKVECGRFVTAVYSSV</sequence>
<dbReference type="InterPro" id="IPR009091">
    <property type="entry name" value="RCC1/BLIP-II"/>
</dbReference>
<dbReference type="SUPFAM" id="SSF50985">
    <property type="entry name" value="RCC1/BLIP-II"/>
    <property type="match status" value="1"/>
</dbReference>
<protein>
    <submittedName>
        <fullName evidence="3">Protein FMP25</fullName>
    </submittedName>
</protein>
<dbReference type="GO" id="GO:0034551">
    <property type="term" value="P:mitochondrial respiratory chain complex III assembly"/>
    <property type="evidence" value="ECO:0007669"/>
    <property type="project" value="TreeGrafter"/>
</dbReference>
<dbReference type="PROSITE" id="PS00626">
    <property type="entry name" value="RCC1_2"/>
    <property type="match status" value="1"/>
</dbReference>
<evidence type="ECO:0000256" key="1">
    <source>
        <dbReference type="PROSITE-ProRule" id="PRU00235"/>
    </source>
</evidence>
<dbReference type="PRINTS" id="PR00633">
    <property type="entry name" value="RCCNDNSATION"/>
</dbReference>
<evidence type="ECO:0000313" key="3">
    <source>
        <dbReference type="EMBL" id="TDZ34929.1"/>
    </source>
</evidence>
<organism evidence="3 4">
    <name type="scientific">Colletotrichum spinosum</name>
    <dbReference type="NCBI Taxonomy" id="1347390"/>
    <lineage>
        <taxon>Eukaryota</taxon>
        <taxon>Fungi</taxon>
        <taxon>Dikarya</taxon>
        <taxon>Ascomycota</taxon>
        <taxon>Pezizomycotina</taxon>
        <taxon>Sordariomycetes</taxon>
        <taxon>Hypocreomycetidae</taxon>
        <taxon>Glomerellales</taxon>
        <taxon>Glomerellaceae</taxon>
        <taxon>Colletotrichum</taxon>
        <taxon>Colletotrichum orbiculare species complex</taxon>
    </lineage>
</organism>
<feature type="region of interest" description="Disordered" evidence="2">
    <location>
        <begin position="10"/>
        <end position="43"/>
    </location>
</feature>
<accession>A0A4V3HSD0</accession>
<feature type="compositionally biased region" description="Basic and acidic residues" evidence="2">
    <location>
        <begin position="95"/>
        <end position="107"/>
    </location>
</feature>
<keyword evidence="4" id="KW-1185">Reference proteome</keyword>
<proteinExistence type="predicted"/>
<evidence type="ECO:0000256" key="2">
    <source>
        <dbReference type="SAM" id="MobiDB-lite"/>
    </source>
</evidence>
<dbReference type="PANTHER" id="PTHR47563">
    <property type="entry name" value="PROTEIN FMP25, MITOCHONDRIAL"/>
    <property type="match status" value="1"/>
</dbReference>
<dbReference type="PROSITE" id="PS50012">
    <property type="entry name" value="RCC1_3"/>
    <property type="match status" value="3"/>
</dbReference>
<name>A0A4V3HSD0_9PEZI</name>
<feature type="repeat" description="RCC1" evidence="1">
    <location>
        <begin position="299"/>
        <end position="362"/>
    </location>
</feature>
<dbReference type="Pfam" id="PF13540">
    <property type="entry name" value="RCC1_2"/>
    <property type="match status" value="1"/>
</dbReference>
<evidence type="ECO:0000313" key="4">
    <source>
        <dbReference type="Proteomes" id="UP000295083"/>
    </source>
</evidence>
<feature type="repeat" description="RCC1" evidence="1">
    <location>
        <begin position="363"/>
        <end position="424"/>
    </location>
</feature>
<dbReference type="PANTHER" id="PTHR47563:SF1">
    <property type="entry name" value="PROTEIN FMP25, MITOCHONDRIAL"/>
    <property type="match status" value="1"/>
</dbReference>
<dbReference type="GO" id="GO:0005743">
    <property type="term" value="C:mitochondrial inner membrane"/>
    <property type="evidence" value="ECO:0007669"/>
    <property type="project" value="TreeGrafter"/>
</dbReference>
<dbReference type="Gene3D" id="2.130.10.30">
    <property type="entry name" value="Regulator of chromosome condensation 1/beta-lactamase-inhibitor protein II"/>
    <property type="match status" value="2"/>
</dbReference>
<feature type="region of interest" description="Disordered" evidence="2">
    <location>
        <begin position="78"/>
        <end position="107"/>
    </location>
</feature>
<reference evidence="3 4" key="1">
    <citation type="submission" date="2018-11" db="EMBL/GenBank/DDBJ databases">
        <title>Genome sequence and assembly of Colletotrichum spinosum.</title>
        <authorList>
            <person name="Gan P."/>
            <person name="Shirasu K."/>
        </authorList>
    </citation>
    <scope>NUCLEOTIDE SEQUENCE [LARGE SCALE GENOMIC DNA]</scope>
    <source>
        <strain evidence="3 4">CBS 515.97</strain>
    </source>
</reference>
<dbReference type="InterPro" id="IPR000408">
    <property type="entry name" value="Reg_chr_condens"/>
</dbReference>
<feature type="repeat" description="RCC1" evidence="1">
    <location>
        <begin position="531"/>
        <end position="584"/>
    </location>
</feature>